<dbReference type="AlphaFoldDB" id="A0A4U5MW18"/>
<comment type="caution">
    <text evidence="2">The sequence shown here is derived from an EMBL/GenBank/DDBJ whole genome shotgun (WGS) entry which is preliminary data.</text>
</comment>
<organism evidence="2">
    <name type="scientific">Populus alba</name>
    <name type="common">White poplar</name>
    <dbReference type="NCBI Taxonomy" id="43335"/>
    <lineage>
        <taxon>Eukaryota</taxon>
        <taxon>Viridiplantae</taxon>
        <taxon>Streptophyta</taxon>
        <taxon>Embryophyta</taxon>
        <taxon>Tracheophyta</taxon>
        <taxon>Spermatophyta</taxon>
        <taxon>Magnoliopsida</taxon>
        <taxon>eudicotyledons</taxon>
        <taxon>Gunneridae</taxon>
        <taxon>Pentapetalae</taxon>
        <taxon>rosids</taxon>
        <taxon>fabids</taxon>
        <taxon>Malpighiales</taxon>
        <taxon>Salicaceae</taxon>
        <taxon>Saliceae</taxon>
        <taxon>Populus</taxon>
    </lineage>
</organism>
<reference evidence="2" key="1">
    <citation type="submission" date="2018-10" db="EMBL/GenBank/DDBJ databases">
        <title>Population genomic analysis revealed the cold adaptation of white poplar.</title>
        <authorList>
            <person name="Liu Y.-J."/>
        </authorList>
    </citation>
    <scope>NUCLEOTIDE SEQUENCE [LARGE SCALE GENOMIC DNA]</scope>
    <source>
        <strain evidence="2">PAL-ZL1</strain>
    </source>
</reference>
<feature type="compositionally biased region" description="Polar residues" evidence="1">
    <location>
        <begin position="114"/>
        <end position="126"/>
    </location>
</feature>
<evidence type="ECO:0000256" key="1">
    <source>
        <dbReference type="SAM" id="MobiDB-lite"/>
    </source>
</evidence>
<accession>A0A4U5MW18</accession>
<feature type="compositionally biased region" description="Basic and acidic residues" evidence="1">
    <location>
        <begin position="91"/>
        <end position="108"/>
    </location>
</feature>
<sequence>MLRFGKPHFTEQGWKQLLLIVSHGTWEKLLLLKKLRLLSVHTFSGCNLDDGDEVAWHTYKGQLTEKQEKTRDKIIKRILFLLKIADPSGEADQKRDSRVKDKKPDKAEVPVSATKKQPPTQGTKEK</sequence>
<evidence type="ECO:0000313" key="2">
    <source>
        <dbReference type="EMBL" id="TKR74029.1"/>
    </source>
</evidence>
<name>A0A4U5MW18_POPAL</name>
<proteinExistence type="predicted"/>
<feature type="region of interest" description="Disordered" evidence="1">
    <location>
        <begin position="88"/>
        <end position="126"/>
    </location>
</feature>
<dbReference type="EMBL" id="RCHU01001177">
    <property type="protein sequence ID" value="TKR74029.1"/>
    <property type="molecule type" value="Genomic_DNA"/>
</dbReference>
<protein>
    <submittedName>
        <fullName evidence="2">Uncharacterized protein</fullName>
    </submittedName>
</protein>
<gene>
    <name evidence="2" type="ORF">D5086_0000299400</name>
</gene>